<sequence length="39" mass="4725">MIKIKKNKNLTGRSYSDPLFILKTITYRKRFVNIRTIPR</sequence>
<protein>
    <submittedName>
        <fullName evidence="1">Uncharacterized protein</fullName>
    </submittedName>
</protein>
<reference evidence="2" key="1">
    <citation type="submission" date="2017-02" db="EMBL/GenBank/DDBJ databases">
        <authorList>
            <person name="Daims H."/>
        </authorList>
    </citation>
    <scope>NUCLEOTIDE SEQUENCE [LARGE SCALE GENOMIC DNA]</scope>
</reference>
<dbReference type="AlphaFoldDB" id="A0A1R4HFE2"/>
<evidence type="ECO:0000313" key="2">
    <source>
        <dbReference type="Proteomes" id="UP000195442"/>
    </source>
</evidence>
<name>A0A1R4HFE2_9GAMM</name>
<proteinExistence type="predicted"/>
<evidence type="ECO:0000313" key="1">
    <source>
        <dbReference type="EMBL" id="SJM94932.1"/>
    </source>
</evidence>
<dbReference type="Proteomes" id="UP000195442">
    <property type="component" value="Unassembled WGS sequence"/>
</dbReference>
<dbReference type="EMBL" id="FUKJ01000381">
    <property type="protein sequence ID" value="SJM94932.1"/>
    <property type="molecule type" value="Genomic_DNA"/>
</dbReference>
<organism evidence="1 2">
    <name type="scientific">Crenothrix polyspora</name>
    <dbReference type="NCBI Taxonomy" id="360316"/>
    <lineage>
        <taxon>Bacteria</taxon>
        <taxon>Pseudomonadati</taxon>
        <taxon>Pseudomonadota</taxon>
        <taxon>Gammaproteobacteria</taxon>
        <taxon>Methylococcales</taxon>
        <taxon>Crenotrichaceae</taxon>
        <taxon>Crenothrix</taxon>
    </lineage>
</organism>
<keyword evidence="2" id="KW-1185">Reference proteome</keyword>
<gene>
    <name evidence="1" type="ORF">CRENPOLYSF2_4410002</name>
</gene>
<accession>A0A1R4HFE2</accession>